<protein>
    <submittedName>
        <fullName evidence="1">Succinylglutamate desuccinylase</fullName>
    </submittedName>
</protein>
<gene>
    <name evidence="1" type="ORF">TW71_15160</name>
</gene>
<dbReference type="EMBL" id="JXXR01000016">
    <property type="protein sequence ID" value="KJY71350.1"/>
    <property type="molecule type" value="Genomic_DNA"/>
</dbReference>
<dbReference type="Pfam" id="PF08856">
    <property type="entry name" value="DUF1826"/>
    <property type="match status" value="1"/>
</dbReference>
<accession>A0A837G769</accession>
<dbReference type="InterPro" id="IPR014955">
    <property type="entry name" value="DUF1826"/>
</dbReference>
<dbReference type="AlphaFoldDB" id="A0A837G769"/>
<reference evidence="1" key="1">
    <citation type="journal article" date="2015" name="BMC Genomics">
        <title>Genome mining reveals unlocked bioactive potential of marine Gram-negative bacteria.</title>
        <authorList>
            <person name="Machado H."/>
            <person name="Sonnenschein E.C."/>
            <person name="Melchiorsen J."/>
            <person name="Gram L."/>
        </authorList>
    </citation>
    <scope>NUCLEOTIDE SEQUENCE</scope>
    <source>
        <strain evidence="1">S2052</strain>
    </source>
</reference>
<comment type="caution">
    <text evidence="1">The sequence shown here is derived from an EMBL/GenBank/DDBJ whole genome shotgun (WGS) entry which is preliminary data.</text>
</comment>
<sequence>MNAVVAEPMVISTQDTSIEVPSFSLGGQPTVLGDIYQDEVNIAIWRRHFDQAFVDDISQFVAANPNLSKSLTLSPESAYEALDYATDGTAPKKLLENMAELVDMFCYLFDIEQAGLRLATLSGAMCPRFHVDQVPCRLVTTYHGVATQWLPNHVLDRTKLGRGANGQPDSVSGLYHQESDIQQLVCGDVALLKGGRWEGNEETGLVHRSPSNVSEQPRLLMTLDFG</sequence>
<proteinExistence type="predicted"/>
<name>A0A837G769_9VIBR</name>
<organism evidence="1">
    <name type="scientific">Vibrio coralliilyticus</name>
    <dbReference type="NCBI Taxonomy" id="190893"/>
    <lineage>
        <taxon>Bacteria</taxon>
        <taxon>Pseudomonadati</taxon>
        <taxon>Pseudomonadota</taxon>
        <taxon>Gammaproteobacteria</taxon>
        <taxon>Vibrionales</taxon>
        <taxon>Vibrionaceae</taxon>
        <taxon>Vibrio</taxon>
    </lineage>
</organism>
<evidence type="ECO:0000313" key="1">
    <source>
        <dbReference type="EMBL" id="KJY71350.1"/>
    </source>
</evidence>
<dbReference type="RefSeq" id="WP_045986439.1">
    <property type="nucleotide sequence ID" value="NZ_CP063052.1"/>
</dbReference>